<dbReference type="RefSeq" id="WP_167638561.1">
    <property type="nucleotide sequence ID" value="NZ_JAATOP010000008.1"/>
</dbReference>
<gene>
    <name evidence="1" type="ORF">HCZ30_12125</name>
</gene>
<accession>A0ABX0W168</accession>
<name>A0ABX0W168_9RHOB</name>
<dbReference type="Proteomes" id="UP000709466">
    <property type="component" value="Unassembled WGS sequence"/>
</dbReference>
<comment type="caution">
    <text evidence="1">The sequence shown here is derived from an EMBL/GenBank/DDBJ whole genome shotgun (WGS) entry which is preliminary data.</text>
</comment>
<keyword evidence="2" id="KW-1185">Reference proteome</keyword>
<sequence>MKQLFPAISPDFAHDALEGRVILHEALMICEISYEGLYFHTSGDANALFDYVEECLSETGEPLWFFLVNTKDYKIDGDAWFAFTKRGMDMKEYHAMGIAHYDTSEFNRNYIERVKGTDQHDKTNFGSRDDAVAYLKSLPSKRRERLFHTPNYMKPDIQRRVSFDRENDICELDLTDLSYEHSRDVNDVFNWIEELLRQTRQKWWFLMNYNGTRIQSPAWVQFDARRRSFHDTFSLGSVRFAMGSETETDIRLRHETRGIRPNIRNTRAEALERLNEMKQEAGS</sequence>
<organism evidence="1 2">
    <name type="scientific">Marivivens donghaensis</name>
    <dbReference type="NCBI Taxonomy" id="1699413"/>
    <lineage>
        <taxon>Bacteria</taxon>
        <taxon>Pseudomonadati</taxon>
        <taxon>Pseudomonadota</taxon>
        <taxon>Alphaproteobacteria</taxon>
        <taxon>Rhodobacterales</taxon>
        <taxon>Paracoccaceae</taxon>
        <taxon>Marivivens group</taxon>
        <taxon>Marivivens</taxon>
    </lineage>
</organism>
<protein>
    <submittedName>
        <fullName evidence="1">Uncharacterized protein</fullName>
    </submittedName>
</protein>
<dbReference type="EMBL" id="JAATOP010000008">
    <property type="protein sequence ID" value="NIY73172.1"/>
    <property type="molecule type" value="Genomic_DNA"/>
</dbReference>
<reference evidence="1 2" key="1">
    <citation type="submission" date="2020-03" db="EMBL/GenBank/DDBJ databases">
        <title>Bacterial isolates of synthetic phycosphere.</title>
        <authorList>
            <person name="Fu H."/>
            <person name="Moran M.A."/>
        </authorList>
    </citation>
    <scope>NUCLEOTIDE SEQUENCE [LARGE SCALE GENOMIC DNA]</scope>
    <source>
        <strain evidence="1 2">HF1</strain>
    </source>
</reference>
<proteinExistence type="predicted"/>
<evidence type="ECO:0000313" key="2">
    <source>
        <dbReference type="Proteomes" id="UP000709466"/>
    </source>
</evidence>
<evidence type="ECO:0000313" key="1">
    <source>
        <dbReference type="EMBL" id="NIY73172.1"/>
    </source>
</evidence>